<evidence type="ECO:0000256" key="2">
    <source>
        <dbReference type="ARBA" id="ARBA00004496"/>
    </source>
</evidence>
<evidence type="ECO:0000256" key="3">
    <source>
        <dbReference type="ARBA" id="ARBA00009504"/>
    </source>
</evidence>
<dbReference type="InterPro" id="IPR005140">
    <property type="entry name" value="eRF1_Pelota-like_N"/>
</dbReference>
<reference evidence="7" key="1">
    <citation type="journal article" date="2014" name="Genome Biol. Evol.">
        <title>Pangenome evidence for extensive interdomain horizontal transfer affecting lineage core and shell genes in uncultured planktonic thaumarchaeota and euryarchaeota.</title>
        <authorList>
            <person name="Deschamps P."/>
            <person name="Zivanovic Y."/>
            <person name="Moreira D."/>
            <person name="Rodriguez-Valera F."/>
            <person name="Lopez-Garcia P."/>
        </authorList>
    </citation>
    <scope>NUCLEOTIDE SEQUENCE</scope>
</reference>
<dbReference type="InterPro" id="IPR038069">
    <property type="entry name" value="Pelota/DOM34_N"/>
</dbReference>
<dbReference type="GO" id="GO:0032790">
    <property type="term" value="P:ribosome disassembly"/>
    <property type="evidence" value="ECO:0007669"/>
    <property type="project" value="TreeGrafter"/>
</dbReference>
<gene>
    <name evidence="7" type="primary">DOM34</name>
    <name evidence="7" type="synonym">pelA</name>
    <name evidence="7" type="synonym">PELO</name>
</gene>
<dbReference type="InterPro" id="IPR005142">
    <property type="entry name" value="eRF1_3"/>
</dbReference>
<dbReference type="Pfam" id="PF03465">
    <property type="entry name" value="eRF1_3"/>
    <property type="match status" value="1"/>
</dbReference>
<dbReference type="Gene3D" id="3.30.420.60">
    <property type="entry name" value="eRF1 domain 2"/>
    <property type="match status" value="1"/>
</dbReference>
<evidence type="ECO:0000256" key="5">
    <source>
        <dbReference type="ARBA" id="ARBA00022723"/>
    </source>
</evidence>
<dbReference type="PANTHER" id="PTHR10853">
    <property type="entry name" value="PELOTA"/>
    <property type="match status" value="1"/>
</dbReference>
<dbReference type="AlphaFoldDB" id="A0A075IBU1"/>
<dbReference type="GO" id="GO:0070651">
    <property type="term" value="P:nonfunctional rRNA decay"/>
    <property type="evidence" value="ECO:0007669"/>
    <property type="project" value="TreeGrafter"/>
</dbReference>
<dbReference type="Pfam" id="PF26356">
    <property type="entry name" value="Pelota_N"/>
    <property type="match status" value="1"/>
</dbReference>
<evidence type="ECO:0000256" key="1">
    <source>
        <dbReference type="ARBA" id="ARBA00001968"/>
    </source>
</evidence>
<dbReference type="SMART" id="SM01194">
    <property type="entry name" value="eRF1_1"/>
    <property type="match status" value="1"/>
</dbReference>
<dbReference type="GO" id="GO:0005737">
    <property type="term" value="C:cytoplasm"/>
    <property type="evidence" value="ECO:0007669"/>
    <property type="project" value="UniProtKB-SubCell"/>
</dbReference>
<name>A0A075IBU1_9EURY</name>
<organism evidence="7">
    <name type="scientific">uncultured marine group II/III euryarchaeote SAT1000_50_G04</name>
    <dbReference type="NCBI Taxonomy" id="1456586"/>
    <lineage>
        <taxon>Archaea</taxon>
        <taxon>Methanobacteriati</taxon>
        <taxon>Methanobacteriota</taxon>
        <taxon>environmental samples</taxon>
    </lineage>
</organism>
<evidence type="ECO:0000313" key="7">
    <source>
        <dbReference type="EMBL" id="AIF25374.1"/>
    </source>
</evidence>
<dbReference type="InterPro" id="IPR029064">
    <property type="entry name" value="Ribosomal_eL30-like_sf"/>
</dbReference>
<dbReference type="PANTHER" id="PTHR10853:SF0">
    <property type="entry name" value="PROTEIN PELOTA HOMOLOG"/>
    <property type="match status" value="1"/>
</dbReference>
<dbReference type="InterPro" id="IPR004405">
    <property type="entry name" value="TF_pelota"/>
</dbReference>
<evidence type="ECO:0000259" key="6">
    <source>
        <dbReference type="SMART" id="SM01194"/>
    </source>
</evidence>
<feature type="domain" description="eRF1/Pelota-like N-terminal" evidence="6">
    <location>
        <begin position="1"/>
        <end position="127"/>
    </location>
</feature>
<comment type="cofactor">
    <cofactor evidence="1">
        <name>a divalent metal cation</name>
        <dbReference type="ChEBI" id="CHEBI:60240"/>
    </cofactor>
</comment>
<comment type="similarity">
    <text evidence="3">Belongs to the eukaryotic release factor 1 family. Pelota subfamily.</text>
</comment>
<dbReference type="InterPro" id="IPR042226">
    <property type="entry name" value="eFR1_2_sf"/>
</dbReference>
<dbReference type="GO" id="GO:0070966">
    <property type="term" value="P:nuclear-transcribed mRNA catabolic process, no-go decay"/>
    <property type="evidence" value="ECO:0007669"/>
    <property type="project" value="InterPro"/>
</dbReference>
<dbReference type="SUPFAM" id="SSF159065">
    <property type="entry name" value="Dom34/Pelota N-terminal domain-like"/>
    <property type="match status" value="1"/>
</dbReference>
<dbReference type="Gene3D" id="2.30.30.870">
    <property type="entry name" value="Pelota, domain A"/>
    <property type="match status" value="1"/>
</dbReference>
<dbReference type="EMBL" id="KF901288">
    <property type="protein sequence ID" value="AIF25374.1"/>
    <property type="molecule type" value="Genomic_DNA"/>
</dbReference>
<dbReference type="Gene3D" id="3.30.1330.30">
    <property type="match status" value="1"/>
</dbReference>
<protein>
    <submittedName>
        <fullName evidence="7">Putative translation factor (PELO, DOM34, pelA)</fullName>
    </submittedName>
</protein>
<dbReference type="GO" id="GO:0070481">
    <property type="term" value="P:nuclear-transcribed mRNA catabolic process, non-stop decay"/>
    <property type="evidence" value="ECO:0007669"/>
    <property type="project" value="InterPro"/>
</dbReference>
<dbReference type="InterPro" id="IPR058547">
    <property type="entry name" value="Pelota_N"/>
</dbReference>
<dbReference type="SUPFAM" id="SSF55315">
    <property type="entry name" value="L30e-like"/>
    <property type="match status" value="1"/>
</dbReference>
<keyword evidence="4" id="KW-0963">Cytoplasm</keyword>
<sequence>MRQLKAFEEGVRLRIDNADDLWTLAQICRVGSHLGMLSHRRDSTTGTQEGGRAKSAERKPMWIEIEVGETTFQAFTDKLRVHGVISDARIDTGSHHTHIVSAGDEVEVSFEGGLPAVDRALIKTSLAAGSLPKAGLIVVENDEVLIFEVTAHGIRDVSSFSMRGGGKRADDSTSVRRGFLERVARETKLVFPGLMPLVLCGPGMAREHFEAMLRGIGAENQILNAATSIGGRSAANEVLAQGAADSVLGEHELVRQVRAIEEALKRISVDGAVSYGSAAIADAAEQGAVETLVIDAALLRSDEKTLRKQWEEIVRAVETSRGEIIQSSVDHDAGQQLVGMGGAMALLRWKVD</sequence>
<dbReference type="GO" id="GO:0071025">
    <property type="term" value="P:RNA surveillance"/>
    <property type="evidence" value="ECO:0007669"/>
    <property type="project" value="InterPro"/>
</dbReference>
<evidence type="ECO:0000256" key="4">
    <source>
        <dbReference type="ARBA" id="ARBA00022490"/>
    </source>
</evidence>
<proteinExistence type="inferred from homology"/>
<dbReference type="GO" id="GO:0046872">
    <property type="term" value="F:metal ion binding"/>
    <property type="evidence" value="ECO:0007669"/>
    <property type="project" value="UniProtKB-KW"/>
</dbReference>
<comment type="subcellular location">
    <subcellularLocation>
        <location evidence="2">Cytoplasm</location>
    </subcellularLocation>
</comment>
<keyword evidence="5" id="KW-0479">Metal-binding</keyword>
<dbReference type="SUPFAM" id="SSF53137">
    <property type="entry name" value="Translational machinery components"/>
    <property type="match status" value="1"/>
</dbReference>
<accession>A0A075IBU1</accession>